<evidence type="ECO:0000256" key="19">
    <source>
        <dbReference type="SAM" id="MobiDB-lite"/>
    </source>
</evidence>
<dbReference type="InterPro" id="IPR007111">
    <property type="entry name" value="NACHT_NTPase"/>
</dbReference>
<dbReference type="Pfam" id="PF02758">
    <property type="entry name" value="PYRIN"/>
    <property type="match status" value="1"/>
</dbReference>
<dbReference type="SUPFAM" id="SSF47986">
    <property type="entry name" value="DEATH domain"/>
    <property type="match status" value="1"/>
</dbReference>
<evidence type="ECO:0000256" key="16">
    <source>
        <dbReference type="ARBA" id="ARBA00023163"/>
    </source>
</evidence>
<dbReference type="SUPFAM" id="SSF52540">
    <property type="entry name" value="P-loop containing nucleoside triphosphate hydrolases"/>
    <property type="match status" value="1"/>
</dbReference>
<keyword evidence="16" id="KW-0804">Transcription</keyword>
<dbReference type="Pfam" id="PF05729">
    <property type="entry name" value="NACHT"/>
    <property type="match status" value="1"/>
</dbReference>
<accession>A0A8B9ZA34</accession>
<dbReference type="GO" id="GO:0012505">
    <property type="term" value="C:endomembrane system"/>
    <property type="evidence" value="ECO:0007669"/>
    <property type="project" value="UniProtKB-SubCell"/>
</dbReference>
<name>A0A8B9ZA34_9AVES</name>
<dbReference type="GO" id="GO:0005524">
    <property type="term" value="F:ATP binding"/>
    <property type="evidence" value="ECO:0007669"/>
    <property type="project" value="UniProtKB-KW"/>
</dbReference>
<dbReference type="CDD" id="cd08321">
    <property type="entry name" value="Pyrin_ASC-like"/>
    <property type="match status" value="1"/>
</dbReference>
<evidence type="ECO:0000259" key="21">
    <source>
        <dbReference type="PROSITE" id="PS50837"/>
    </source>
</evidence>
<keyword evidence="12" id="KW-0067">ATP-binding</keyword>
<dbReference type="SUPFAM" id="SSF52047">
    <property type="entry name" value="RNI-like"/>
    <property type="match status" value="1"/>
</dbReference>
<evidence type="ECO:0000256" key="9">
    <source>
        <dbReference type="ARBA" id="ARBA00022741"/>
    </source>
</evidence>
<dbReference type="InterPro" id="IPR032675">
    <property type="entry name" value="LRR_dom_sf"/>
</dbReference>
<dbReference type="AlphaFoldDB" id="A0A8B9ZA34"/>
<dbReference type="InterPro" id="IPR041267">
    <property type="entry name" value="NLRP_HD2"/>
</dbReference>
<reference evidence="22" key="1">
    <citation type="submission" date="2025-08" db="UniProtKB">
        <authorList>
            <consortium name="Ensembl"/>
        </authorList>
    </citation>
    <scope>IDENTIFICATION</scope>
</reference>
<keyword evidence="13" id="KW-0832">Ubl conjugation</keyword>
<evidence type="ECO:0000256" key="2">
    <source>
        <dbReference type="ARBA" id="ARBA00004240"/>
    </source>
</evidence>
<dbReference type="PANTHER" id="PTHR45690">
    <property type="entry name" value="NACHT, LRR AND PYD DOMAINS-CONTAINING PROTEIN 12"/>
    <property type="match status" value="1"/>
</dbReference>
<dbReference type="PROSITE" id="PS50837">
    <property type="entry name" value="NACHT"/>
    <property type="match status" value="1"/>
</dbReference>
<dbReference type="InterPro" id="IPR027417">
    <property type="entry name" value="P-loop_NTPase"/>
</dbReference>
<evidence type="ECO:0000256" key="6">
    <source>
        <dbReference type="ARBA" id="ARBA00022525"/>
    </source>
</evidence>
<keyword evidence="17" id="KW-0395">Inflammatory response</keyword>
<keyword evidence="18" id="KW-1271">Inflammasome</keyword>
<evidence type="ECO:0000259" key="20">
    <source>
        <dbReference type="PROSITE" id="PS50824"/>
    </source>
</evidence>
<dbReference type="SMART" id="SM01289">
    <property type="entry name" value="PYRIN"/>
    <property type="match status" value="1"/>
</dbReference>
<evidence type="ECO:0000256" key="10">
    <source>
        <dbReference type="ARBA" id="ARBA00022801"/>
    </source>
</evidence>
<feature type="domain" description="Pyrin" evidence="20">
    <location>
        <begin position="1"/>
        <end position="94"/>
    </location>
</feature>
<dbReference type="InterPro" id="IPR011029">
    <property type="entry name" value="DEATH-like_dom_sf"/>
</dbReference>
<evidence type="ECO:0000256" key="1">
    <source>
        <dbReference type="ARBA" id="ARBA00004110"/>
    </source>
</evidence>
<evidence type="ECO:0000256" key="12">
    <source>
        <dbReference type="ARBA" id="ARBA00022840"/>
    </source>
</evidence>
<evidence type="ECO:0000256" key="7">
    <source>
        <dbReference type="ARBA" id="ARBA00022553"/>
    </source>
</evidence>
<evidence type="ECO:0000256" key="3">
    <source>
        <dbReference type="ARBA" id="ARBA00004555"/>
    </source>
</evidence>
<evidence type="ECO:0000256" key="5">
    <source>
        <dbReference type="ARBA" id="ARBA00022490"/>
    </source>
</evidence>
<dbReference type="PANTHER" id="PTHR45690:SF19">
    <property type="entry name" value="NACHT, LRR AND PYD DOMAINS-CONTAINING PROTEIN 3"/>
    <property type="match status" value="1"/>
</dbReference>
<dbReference type="SMART" id="SM00368">
    <property type="entry name" value="LRR_RI"/>
    <property type="match status" value="1"/>
</dbReference>
<dbReference type="Ensembl" id="ENSBJAT00000001341.1">
    <property type="protein sequence ID" value="ENSBJAP00000001313.1"/>
    <property type="gene ID" value="ENSBJAG00000000979.1"/>
</dbReference>
<organism evidence="22 23">
    <name type="scientific">Buteo japonicus</name>
    <dbReference type="NCBI Taxonomy" id="224669"/>
    <lineage>
        <taxon>Eukaryota</taxon>
        <taxon>Metazoa</taxon>
        <taxon>Chordata</taxon>
        <taxon>Craniata</taxon>
        <taxon>Vertebrata</taxon>
        <taxon>Euteleostomi</taxon>
        <taxon>Archelosauria</taxon>
        <taxon>Archosauria</taxon>
        <taxon>Dinosauria</taxon>
        <taxon>Saurischia</taxon>
        <taxon>Theropoda</taxon>
        <taxon>Coelurosauria</taxon>
        <taxon>Aves</taxon>
        <taxon>Neognathae</taxon>
        <taxon>Neoaves</taxon>
        <taxon>Telluraves</taxon>
        <taxon>Accipitrimorphae</taxon>
        <taxon>Accipitriformes</taxon>
        <taxon>Accipitridae</taxon>
        <taxon>Accipitrinae</taxon>
        <taxon>Buteo</taxon>
    </lineage>
</organism>
<keyword evidence="23" id="KW-1185">Reference proteome</keyword>
<keyword evidence="8" id="KW-0677">Repeat</keyword>
<dbReference type="InterPro" id="IPR004020">
    <property type="entry name" value="DAPIN"/>
</dbReference>
<evidence type="ECO:0008006" key="24">
    <source>
        <dbReference type="Google" id="ProtNLM"/>
    </source>
</evidence>
<keyword evidence="11" id="KW-0256">Endoplasmic reticulum</keyword>
<evidence type="ECO:0000256" key="4">
    <source>
        <dbReference type="ARBA" id="ARBA00004613"/>
    </source>
</evidence>
<evidence type="ECO:0000256" key="11">
    <source>
        <dbReference type="ARBA" id="ARBA00022824"/>
    </source>
</evidence>
<protein>
    <recommendedName>
        <fullName evidence="24">NLRP3</fullName>
    </recommendedName>
</protein>
<keyword evidence="6" id="KW-0964">Secreted</keyword>
<dbReference type="Gene3D" id="3.40.50.300">
    <property type="entry name" value="P-loop containing nucleotide triphosphate hydrolases"/>
    <property type="match status" value="1"/>
</dbReference>
<keyword evidence="10" id="KW-0378">Hydrolase</keyword>
<dbReference type="InterPro" id="IPR050637">
    <property type="entry name" value="NLRP_innate_immun_reg"/>
</dbReference>
<comment type="subcellular location">
    <subcellularLocation>
        <location evidence="2">Endoplasmic reticulum</location>
    </subcellularLocation>
    <subcellularLocation>
        <location evidence="3">Golgi apparatus</location>
    </subcellularLocation>
    <subcellularLocation>
        <location evidence="1">Inflammasome</location>
    </subcellularLocation>
    <subcellularLocation>
        <location evidence="4">Secreted</location>
    </subcellularLocation>
</comment>
<dbReference type="Proteomes" id="UP000694555">
    <property type="component" value="Unplaced"/>
</dbReference>
<dbReference type="GO" id="GO:0006954">
    <property type="term" value="P:inflammatory response"/>
    <property type="evidence" value="ECO:0007669"/>
    <property type="project" value="UniProtKB-KW"/>
</dbReference>
<dbReference type="GO" id="GO:0061702">
    <property type="term" value="C:canonical inflammasome complex"/>
    <property type="evidence" value="ECO:0007669"/>
    <property type="project" value="UniProtKB-SubCell"/>
</dbReference>
<evidence type="ECO:0000256" key="13">
    <source>
        <dbReference type="ARBA" id="ARBA00022843"/>
    </source>
</evidence>
<keyword evidence="7" id="KW-0597">Phosphoprotein</keyword>
<feature type="region of interest" description="Disordered" evidence="19">
    <location>
        <begin position="136"/>
        <end position="160"/>
    </location>
</feature>
<dbReference type="Gene3D" id="1.10.533.10">
    <property type="entry name" value="Death Domain, Fas"/>
    <property type="match status" value="1"/>
</dbReference>
<dbReference type="Pfam" id="PF17776">
    <property type="entry name" value="NLRC4_HD2"/>
    <property type="match status" value="1"/>
</dbReference>
<sequence>MAGEERALAVLLQALQDLAPKDFQEFKTKLSEVHVEGGWNIPKDSLAKAAHPSALVSCVGKNYSEDAAMDIAIGLFEEMNQRDLAEKLLDEKVKEYKQKYREHVVREFLRYKEVNSCLGKNLSVKSRYTALTIARKPRSKHGGEHEAVGTSHGRADASNGPATITVTAQTLFKADEDGQTPQVVVLVGAPGMGKTMTVRKVMVEWVEGTAYAQFDYVFCIDCKDVAFTEEASVADLVSKCCPHRQMPAGKILDDQKKILFIFDGFEALGFSLVQPEDELSSDPREVKPLETTLMSLLKKTVLPESSLLITTRPTALQSLGQCLEGEYYAEILGFSAAMREEYFHRYFENDNKANTAFSFARGNKILYSLCVIPVMSWTICTILEQELNKKKNLTECSKATTQMSVFYLSRLMKCRDRDNPQDLQQFLRKLCSLAADGIWKHKVLFEEKEIKDHSLDQPDLLPLFLNEKISKKGVDHGNVYSFTHLHLQEFFAAMFYVLEDDEEMVDDAGALVKDVNMLLESYSESRKDLNLTVRFLFGLVSQKSVEYANEIIGCRISSRAREDMLRWLQGRPRGISHPGQALKVSELDTFHFLFEMNEKSFVQSALGHFTEIDLQDIRLTLYDQMALSFCLRQWVGLGCVTLRGSTQNHKGFSFSTPKDGFKGISAPSTQTPACPFPGGLVPQQRILLTLGENCGRIRIVQAPLSAACGGIDGDGASRLNFPGPNTGHQPAGRTPRPRLPWSRRLGSCRLTGACCRTLAARLVESPRLTCLDLSDNELGADGVLQLCQQLRHPACPLQALGLSTSGLNEDVLQELAALRALKPDLKIGYLLEQDAPQPGAMARLPFNRGVLPGTGGPGGRKALPSCRRGPCNNRSRF</sequence>
<evidence type="ECO:0000256" key="8">
    <source>
        <dbReference type="ARBA" id="ARBA00022737"/>
    </source>
</evidence>
<dbReference type="Pfam" id="PF17779">
    <property type="entry name" value="WHD_NOD2"/>
    <property type="match status" value="1"/>
</dbReference>
<evidence type="ECO:0000256" key="15">
    <source>
        <dbReference type="ARBA" id="ARBA00023034"/>
    </source>
</evidence>
<keyword evidence="14" id="KW-0805">Transcription regulation</keyword>
<keyword evidence="5" id="KW-0963">Cytoplasm</keyword>
<evidence type="ECO:0000313" key="23">
    <source>
        <dbReference type="Proteomes" id="UP000694555"/>
    </source>
</evidence>
<evidence type="ECO:0000256" key="18">
    <source>
        <dbReference type="ARBA" id="ARBA00023233"/>
    </source>
</evidence>
<evidence type="ECO:0000256" key="14">
    <source>
        <dbReference type="ARBA" id="ARBA00023015"/>
    </source>
</evidence>
<dbReference type="GO" id="GO:0005634">
    <property type="term" value="C:nucleus"/>
    <property type="evidence" value="ECO:0007669"/>
    <property type="project" value="UniProtKB-SubCell"/>
</dbReference>
<dbReference type="GO" id="GO:0045087">
    <property type="term" value="P:innate immune response"/>
    <property type="evidence" value="ECO:0007669"/>
    <property type="project" value="UniProtKB-KW"/>
</dbReference>
<keyword evidence="9" id="KW-0547">Nucleotide-binding</keyword>
<evidence type="ECO:0000313" key="22">
    <source>
        <dbReference type="Ensembl" id="ENSBJAP00000001313.1"/>
    </source>
</evidence>
<proteinExistence type="predicted"/>
<dbReference type="PROSITE" id="PS50824">
    <property type="entry name" value="DAPIN"/>
    <property type="match status" value="1"/>
</dbReference>
<dbReference type="InterPro" id="IPR041075">
    <property type="entry name" value="NOD1/2_WH"/>
</dbReference>
<evidence type="ECO:0000256" key="17">
    <source>
        <dbReference type="ARBA" id="ARBA00023198"/>
    </source>
</evidence>
<reference evidence="22" key="2">
    <citation type="submission" date="2025-09" db="UniProtKB">
        <authorList>
            <consortium name="Ensembl"/>
        </authorList>
    </citation>
    <scope>IDENTIFICATION</scope>
</reference>
<feature type="region of interest" description="Disordered" evidence="19">
    <location>
        <begin position="851"/>
        <end position="877"/>
    </location>
</feature>
<dbReference type="Gene3D" id="3.80.10.10">
    <property type="entry name" value="Ribonuclease Inhibitor"/>
    <property type="match status" value="1"/>
</dbReference>
<feature type="domain" description="NACHT" evidence="21">
    <location>
        <begin position="182"/>
        <end position="385"/>
    </location>
</feature>
<keyword evidence="15" id="KW-0333">Golgi apparatus</keyword>